<organism evidence="3">
    <name type="scientific">freshwater metagenome</name>
    <dbReference type="NCBI Taxonomy" id="449393"/>
    <lineage>
        <taxon>unclassified sequences</taxon>
        <taxon>metagenomes</taxon>
        <taxon>ecological metagenomes</taxon>
    </lineage>
</organism>
<dbReference type="GO" id="GO:0009055">
    <property type="term" value="F:electron transfer activity"/>
    <property type="evidence" value="ECO:0007669"/>
    <property type="project" value="TreeGrafter"/>
</dbReference>
<dbReference type="InterPro" id="IPR002109">
    <property type="entry name" value="Glutaredoxin"/>
</dbReference>
<dbReference type="EMBL" id="CAEZSF010000185">
    <property type="protein sequence ID" value="CAB4550212.1"/>
    <property type="molecule type" value="Genomic_DNA"/>
</dbReference>
<protein>
    <submittedName>
        <fullName evidence="3">Unannotated protein</fullName>
    </submittedName>
</protein>
<dbReference type="PANTHER" id="PTHR34386:SF1">
    <property type="entry name" value="GLUTAREDOXIN-LIKE PROTEIN NRDH"/>
    <property type="match status" value="1"/>
</dbReference>
<dbReference type="SUPFAM" id="SSF52833">
    <property type="entry name" value="Thioredoxin-like"/>
    <property type="match status" value="1"/>
</dbReference>
<dbReference type="PANTHER" id="PTHR34386">
    <property type="entry name" value="GLUTAREDOXIN"/>
    <property type="match status" value="1"/>
</dbReference>
<evidence type="ECO:0000259" key="1">
    <source>
        <dbReference type="Pfam" id="PF00462"/>
    </source>
</evidence>
<evidence type="ECO:0000313" key="2">
    <source>
        <dbReference type="EMBL" id="CAB4550212.1"/>
    </source>
</evidence>
<sequence length="99" mass="10727">MTDTNSEPNSDEAVILFWRQGCSYCASLMFQLEKTGLPLVEINIWDDPRAAESVRTITGGNETVPTVVVGDFAMVNPSASQVLQAVNDHAPHLLPAEPT</sequence>
<feature type="domain" description="Glutaredoxin" evidence="1">
    <location>
        <begin position="14"/>
        <end position="71"/>
    </location>
</feature>
<proteinExistence type="predicted"/>
<dbReference type="Gene3D" id="3.40.30.10">
    <property type="entry name" value="Glutaredoxin"/>
    <property type="match status" value="1"/>
</dbReference>
<dbReference type="InterPro" id="IPR051548">
    <property type="entry name" value="Grx-like_ET"/>
</dbReference>
<dbReference type="InterPro" id="IPR036249">
    <property type="entry name" value="Thioredoxin-like_sf"/>
</dbReference>
<name>A0A6J6SZN9_9ZZZZ</name>
<dbReference type="PROSITE" id="PS51354">
    <property type="entry name" value="GLUTAREDOXIN_2"/>
    <property type="match status" value="1"/>
</dbReference>
<dbReference type="Pfam" id="PF00462">
    <property type="entry name" value="Glutaredoxin"/>
    <property type="match status" value="1"/>
</dbReference>
<dbReference type="EMBL" id="CAFBMG010000083">
    <property type="protein sequence ID" value="CAB4905828.1"/>
    <property type="molecule type" value="Genomic_DNA"/>
</dbReference>
<reference evidence="3" key="1">
    <citation type="submission" date="2020-05" db="EMBL/GenBank/DDBJ databases">
        <authorList>
            <person name="Chiriac C."/>
            <person name="Salcher M."/>
            <person name="Ghai R."/>
            <person name="Kavagutti S V."/>
        </authorList>
    </citation>
    <scope>NUCLEOTIDE SEQUENCE</scope>
</reference>
<gene>
    <name evidence="2" type="ORF">UFOPK1358_01575</name>
    <name evidence="3" type="ORF">UFOPK2766_00990</name>
    <name evidence="4" type="ORF">UFOPK3519_01095</name>
</gene>
<dbReference type="CDD" id="cd02976">
    <property type="entry name" value="NrdH"/>
    <property type="match status" value="1"/>
</dbReference>
<evidence type="ECO:0000313" key="3">
    <source>
        <dbReference type="EMBL" id="CAB4740336.1"/>
    </source>
</evidence>
<dbReference type="GO" id="GO:0045454">
    <property type="term" value="P:cell redox homeostasis"/>
    <property type="evidence" value="ECO:0007669"/>
    <property type="project" value="TreeGrafter"/>
</dbReference>
<dbReference type="AlphaFoldDB" id="A0A6J6SZN9"/>
<dbReference type="EMBL" id="CAEZYU010000038">
    <property type="protein sequence ID" value="CAB4740336.1"/>
    <property type="molecule type" value="Genomic_DNA"/>
</dbReference>
<evidence type="ECO:0000313" key="4">
    <source>
        <dbReference type="EMBL" id="CAB4905828.1"/>
    </source>
</evidence>
<accession>A0A6J6SZN9</accession>